<evidence type="ECO:0000313" key="2">
    <source>
        <dbReference type="Proteomes" id="UP001595957"/>
    </source>
</evidence>
<dbReference type="RefSeq" id="WP_380805966.1">
    <property type="nucleotide sequence ID" value="NZ_JBHSFZ010000048.1"/>
</dbReference>
<gene>
    <name evidence="1" type="ORF">ACFO3E_15620</name>
</gene>
<dbReference type="EMBL" id="JBHSFZ010000048">
    <property type="protein sequence ID" value="MFC4595601.1"/>
    <property type="molecule type" value="Genomic_DNA"/>
</dbReference>
<dbReference type="InterPro" id="IPR046662">
    <property type="entry name" value="DUF6771"/>
</dbReference>
<dbReference type="Proteomes" id="UP001595957">
    <property type="component" value="Unassembled WGS sequence"/>
</dbReference>
<keyword evidence="2" id="KW-1185">Reference proteome</keyword>
<organism evidence="1 2">
    <name type="scientific">Sphingobium tyrosinilyticum</name>
    <dbReference type="NCBI Taxonomy" id="2715436"/>
    <lineage>
        <taxon>Bacteria</taxon>
        <taxon>Pseudomonadati</taxon>
        <taxon>Pseudomonadota</taxon>
        <taxon>Alphaproteobacteria</taxon>
        <taxon>Sphingomonadales</taxon>
        <taxon>Sphingomonadaceae</taxon>
        <taxon>Sphingobium</taxon>
    </lineage>
</organism>
<reference evidence="2" key="1">
    <citation type="journal article" date="2019" name="Int. J. Syst. Evol. Microbiol.">
        <title>The Global Catalogue of Microorganisms (GCM) 10K type strain sequencing project: providing services to taxonomists for standard genome sequencing and annotation.</title>
        <authorList>
            <consortium name="The Broad Institute Genomics Platform"/>
            <consortium name="The Broad Institute Genome Sequencing Center for Infectious Disease"/>
            <person name="Wu L."/>
            <person name="Ma J."/>
        </authorList>
    </citation>
    <scope>NUCLEOTIDE SEQUENCE [LARGE SCALE GENOMIC DNA]</scope>
    <source>
        <strain evidence="2">NBRC 103632</strain>
    </source>
</reference>
<accession>A0ABV9F126</accession>
<protein>
    <submittedName>
        <fullName evidence="1">DUF6771 family protein</fullName>
    </submittedName>
</protein>
<sequence length="57" mass="6400">MDENMTAMILRVIERAPQWLRHDLESKDDSVRRRAEETLAAMIADALGNGTAENSAE</sequence>
<comment type="caution">
    <text evidence="1">The sequence shown here is derived from an EMBL/GenBank/DDBJ whole genome shotgun (WGS) entry which is preliminary data.</text>
</comment>
<proteinExistence type="predicted"/>
<dbReference type="Pfam" id="PF20561">
    <property type="entry name" value="DUF6771"/>
    <property type="match status" value="1"/>
</dbReference>
<name>A0ABV9F126_9SPHN</name>
<evidence type="ECO:0000313" key="1">
    <source>
        <dbReference type="EMBL" id="MFC4595601.1"/>
    </source>
</evidence>